<feature type="chain" id="PRO_5046904535" description="Alpha amylase inhibitor" evidence="1">
    <location>
        <begin position="34"/>
        <end position="112"/>
    </location>
</feature>
<keyword evidence="1" id="KW-0732">Signal</keyword>
<name>A0ABU2X2T0_9ACTN</name>
<comment type="caution">
    <text evidence="2">The sequence shown here is derived from an EMBL/GenBank/DDBJ whole genome shotgun (WGS) entry which is preliminary data.</text>
</comment>
<dbReference type="Proteomes" id="UP001180973">
    <property type="component" value="Unassembled WGS sequence"/>
</dbReference>
<keyword evidence="3" id="KW-1185">Reference proteome</keyword>
<gene>
    <name evidence="2" type="ORF">RM555_26195</name>
</gene>
<dbReference type="EMBL" id="JAVRFL010000040">
    <property type="protein sequence ID" value="MDT0532497.1"/>
    <property type="molecule type" value="Genomic_DNA"/>
</dbReference>
<evidence type="ECO:0000256" key="1">
    <source>
        <dbReference type="SAM" id="SignalP"/>
    </source>
</evidence>
<evidence type="ECO:0008006" key="4">
    <source>
        <dbReference type="Google" id="ProtNLM"/>
    </source>
</evidence>
<organism evidence="2 3">
    <name type="scientific">Micromonospora reichwaldensis</name>
    <dbReference type="NCBI Taxonomy" id="3075516"/>
    <lineage>
        <taxon>Bacteria</taxon>
        <taxon>Bacillati</taxon>
        <taxon>Actinomycetota</taxon>
        <taxon>Actinomycetes</taxon>
        <taxon>Micromonosporales</taxon>
        <taxon>Micromonosporaceae</taxon>
        <taxon>Micromonospora</taxon>
    </lineage>
</organism>
<protein>
    <recommendedName>
        <fullName evidence="4">Alpha amylase inhibitor</fullName>
    </recommendedName>
</protein>
<accession>A0ABU2X2T0</accession>
<sequence>MRKRLSRGLVSAGFVVAAVASGVVVVSAAPAQAAPCSASRDYTYTWGVKSTCAPDTFRWWHRAWVKCVEGPNNTTRTYYGNYAGGLSVSKVQCGSGATKSISSYGVEQGQDD</sequence>
<dbReference type="RefSeq" id="WP_311414242.1">
    <property type="nucleotide sequence ID" value="NZ_JAVRFL010000040.1"/>
</dbReference>
<evidence type="ECO:0000313" key="2">
    <source>
        <dbReference type="EMBL" id="MDT0532497.1"/>
    </source>
</evidence>
<reference evidence="2" key="1">
    <citation type="submission" date="2023-09" db="EMBL/GenBank/DDBJ databases">
        <title>30 novel species of actinomycetes from the DSMZ collection.</title>
        <authorList>
            <person name="Nouioui I."/>
        </authorList>
    </citation>
    <scope>NUCLEOTIDE SEQUENCE</scope>
    <source>
        <strain evidence="2">DSM 115977</strain>
    </source>
</reference>
<evidence type="ECO:0000313" key="3">
    <source>
        <dbReference type="Proteomes" id="UP001180973"/>
    </source>
</evidence>
<feature type="signal peptide" evidence="1">
    <location>
        <begin position="1"/>
        <end position="33"/>
    </location>
</feature>
<proteinExistence type="predicted"/>